<evidence type="ECO:0000256" key="5">
    <source>
        <dbReference type="SAM" id="MobiDB-lite"/>
    </source>
</evidence>
<keyword evidence="3" id="KW-0963">Cytoplasm</keyword>
<evidence type="ECO:0000256" key="1">
    <source>
        <dbReference type="ARBA" id="ARBA00004245"/>
    </source>
</evidence>
<name>A0ABQ9DVZ3_TEGGR</name>
<evidence type="ECO:0000256" key="2">
    <source>
        <dbReference type="ARBA" id="ARBA00009511"/>
    </source>
</evidence>
<dbReference type="PANTHER" id="PTHR20940:SF1">
    <property type="entry name" value="CIBOULOT, ISOFORM A"/>
    <property type="match status" value="1"/>
</dbReference>
<gene>
    <name evidence="6" type="ORF">KUTeg_023970</name>
</gene>
<evidence type="ECO:0000256" key="3">
    <source>
        <dbReference type="ARBA" id="ARBA00022490"/>
    </source>
</evidence>
<dbReference type="PANTHER" id="PTHR20940">
    <property type="entry name" value="TETRA THYMOSIN"/>
    <property type="match status" value="1"/>
</dbReference>
<evidence type="ECO:0000313" key="7">
    <source>
        <dbReference type="Proteomes" id="UP001217089"/>
    </source>
</evidence>
<dbReference type="InterPro" id="IPR001152">
    <property type="entry name" value="Beta-thymosin"/>
</dbReference>
<organism evidence="6 7">
    <name type="scientific">Tegillarca granosa</name>
    <name type="common">Malaysian cockle</name>
    <name type="synonym">Anadara granosa</name>
    <dbReference type="NCBI Taxonomy" id="220873"/>
    <lineage>
        <taxon>Eukaryota</taxon>
        <taxon>Metazoa</taxon>
        <taxon>Spiralia</taxon>
        <taxon>Lophotrochozoa</taxon>
        <taxon>Mollusca</taxon>
        <taxon>Bivalvia</taxon>
        <taxon>Autobranchia</taxon>
        <taxon>Pteriomorphia</taxon>
        <taxon>Arcoida</taxon>
        <taxon>Arcoidea</taxon>
        <taxon>Arcidae</taxon>
        <taxon>Tegillarca</taxon>
    </lineage>
</organism>
<proteinExistence type="inferred from homology"/>
<comment type="similarity">
    <text evidence="2">Belongs to the thymosin beta family.</text>
</comment>
<keyword evidence="7" id="KW-1185">Reference proteome</keyword>
<comment type="subcellular location">
    <subcellularLocation>
        <location evidence="1">Cytoplasm</location>
        <location evidence="1">Cytoskeleton</location>
    </subcellularLocation>
</comment>
<sequence>MKAIQEEKTQVELRHSIDEFDKQKLKHTQVDEKNPLPDQEALKQEKQELEFRKSIGEFDKQSQLKPTPTEEKNPLPDFTAISEEKREQEFRHSIEGFDKSDMKHTKTAEKVFLPSKADIEAEKAGGDKK</sequence>
<feature type="compositionally biased region" description="Basic and acidic residues" evidence="5">
    <location>
        <begin position="53"/>
        <end position="74"/>
    </location>
</feature>
<accession>A0ABQ9DVZ3</accession>
<protein>
    <recommendedName>
        <fullName evidence="8">Thymosin beta</fullName>
    </recommendedName>
</protein>
<feature type="region of interest" description="Disordered" evidence="5">
    <location>
        <begin position="53"/>
        <end position="77"/>
    </location>
</feature>
<evidence type="ECO:0000256" key="4">
    <source>
        <dbReference type="ARBA" id="ARBA00023212"/>
    </source>
</evidence>
<dbReference type="EMBL" id="JARBDR010000923">
    <property type="protein sequence ID" value="KAJ8297439.1"/>
    <property type="molecule type" value="Genomic_DNA"/>
</dbReference>
<dbReference type="InterPro" id="IPR038386">
    <property type="entry name" value="Beta-thymosin_sf"/>
</dbReference>
<keyword evidence="4" id="KW-0206">Cytoskeleton</keyword>
<dbReference type="Gene3D" id="1.20.5.520">
    <property type="entry name" value="Single helix bin"/>
    <property type="match status" value="3"/>
</dbReference>
<evidence type="ECO:0008006" key="8">
    <source>
        <dbReference type="Google" id="ProtNLM"/>
    </source>
</evidence>
<evidence type="ECO:0000313" key="6">
    <source>
        <dbReference type="EMBL" id="KAJ8297439.1"/>
    </source>
</evidence>
<reference evidence="6 7" key="1">
    <citation type="submission" date="2022-12" db="EMBL/GenBank/DDBJ databases">
        <title>Chromosome-level genome of Tegillarca granosa.</title>
        <authorList>
            <person name="Kim J."/>
        </authorList>
    </citation>
    <scope>NUCLEOTIDE SEQUENCE [LARGE SCALE GENOMIC DNA]</scope>
    <source>
        <strain evidence="6">Teg-2019</strain>
        <tissue evidence="6">Adductor muscle</tissue>
    </source>
</reference>
<dbReference type="Pfam" id="PF01290">
    <property type="entry name" value="Thymosin"/>
    <property type="match status" value="2"/>
</dbReference>
<dbReference type="SMART" id="SM00152">
    <property type="entry name" value="THY"/>
    <property type="match status" value="3"/>
</dbReference>
<dbReference type="Proteomes" id="UP001217089">
    <property type="component" value="Unassembled WGS sequence"/>
</dbReference>
<comment type="caution">
    <text evidence="6">The sequence shown here is derived from an EMBL/GenBank/DDBJ whole genome shotgun (WGS) entry which is preliminary data.</text>
</comment>